<organism evidence="1 2">
    <name type="scientific">Opisthorchis viverrini</name>
    <name type="common">Southeast Asian liver fluke</name>
    <dbReference type="NCBI Taxonomy" id="6198"/>
    <lineage>
        <taxon>Eukaryota</taxon>
        <taxon>Metazoa</taxon>
        <taxon>Spiralia</taxon>
        <taxon>Lophotrochozoa</taxon>
        <taxon>Platyhelminthes</taxon>
        <taxon>Trematoda</taxon>
        <taxon>Digenea</taxon>
        <taxon>Opisthorchiida</taxon>
        <taxon>Opisthorchiata</taxon>
        <taxon>Opisthorchiidae</taxon>
        <taxon>Opisthorchis</taxon>
    </lineage>
</organism>
<evidence type="ECO:0008006" key="3">
    <source>
        <dbReference type="Google" id="ProtNLM"/>
    </source>
</evidence>
<feature type="non-terminal residue" evidence="1">
    <location>
        <position position="100"/>
    </location>
</feature>
<evidence type="ECO:0000313" key="1">
    <source>
        <dbReference type="EMBL" id="OON17160.1"/>
    </source>
</evidence>
<feature type="non-terminal residue" evidence="1">
    <location>
        <position position="1"/>
    </location>
</feature>
<sequence>ISPLGHMCHMQYSCTLAEDSGFFSAYPIAHEIMHSVKATKTLICDTKHVEYRLCYNEKRLVNCCVDLNKPNRFWMHVLQFATALPAVMKLQMLGVSRPNV</sequence>
<dbReference type="Proteomes" id="UP000243686">
    <property type="component" value="Unassembled WGS sequence"/>
</dbReference>
<dbReference type="EMBL" id="KV895796">
    <property type="protein sequence ID" value="OON17160.1"/>
    <property type="molecule type" value="Genomic_DNA"/>
</dbReference>
<gene>
    <name evidence="1" type="ORF">X801_07007</name>
</gene>
<dbReference type="GO" id="GO:0008237">
    <property type="term" value="F:metallopeptidase activity"/>
    <property type="evidence" value="ECO:0007669"/>
    <property type="project" value="InterPro"/>
</dbReference>
<protein>
    <recommendedName>
        <fullName evidence="3">Peptidase M12B domain-containing protein</fullName>
    </recommendedName>
</protein>
<reference evidence="1 2" key="1">
    <citation type="submission" date="2015-03" db="EMBL/GenBank/DDBJ databases">
        <title>Draft genome of the nematode, Opisthorchis viverrini.</title>
        <authorList>
            <person name="Mitreva M."/>
        </authorList>
    </citation>
    <scope>NUCLEOTIDE SEQUENCE [LARGE SCALE GENOMIC DNA]</scope>
    <source>
        <strain evidence="1">Khon Kaen</strain>
    </source>
</reference>
<dbReference type="AlphaFoldDB" id="A0A1S8WRM6"/>
<keyword evidence="2" id="KW-1185">Reference proteome</keyword>
<evidence type="ECO:0000313" key="2">
    <source>
        <dbReference type="Proteomes" id="UP000243686"/>
    </source>
</evidence>
<proteinExistence type="predicted"/>
<accession>A0A1S8WRM6</accession>
<dbReference type="InterPro" id="IPR024079">
    <property type="entry name" value="MetalloPept_cat_dom_sf"/>
</dbReference>
<dbReference type="Gene3D" id="3.40.390.10">
    <property type="entry name" value="Collagenase (Catalytic Domain)"/>
    <property type="match status" value="1"/>
</dbReference>
<name>A0A1S8WRM6_OPIVI</name>